<feature type="compositionally biased region" description="Polar residues" evidence="1">
    <location>
        <begin position="145"/>
        <end position="154"/>
    </location>
</feature>
<feature type="compositionally biased region" description="Low complexity" evidence="1">
    <location>
        <begin position="296"/>
        <end position="311"/>
    </location>
</feature>
<gene>
    <name evidence="3" type="ORF">AKO1_001888</name>
</gene>
<dbReference type="InterPro" id="IPR043014">
    <property type="entry name" value="Nibrin_BRCT2_sf"/>
</dbReference>
<dbReference type="Proteomes" id="UP001431209">
    <property type="component" value="Unassembled WGS sequence"/>
</dbReference>
<dbReference type="GO" id="GO:0000724">
    <property type="term" value="P:double-strand break repair via homologous recombination"/>
    <property type="evidence" value="ECO:0007669"/>
    <property type="project" value="TreeGrafter"/>
</dbReference>
<feature type="compositionally biased region" description="Basic and acidic residues" evidence="1">
    <location>
        <begin position="414"/>
        <end position="434"/>
    </location>
</feature>
<dbReference type="GO" id="GO:0030870">
    <property type="term" value="C:Mre11 complex"/>
    <property type="evidence" value="ECO:0007669"/>
    <property type="project" value="InterPro"/>
</dbReference>
<evidence type="ECO:0000259" key="2">
    <source>
        <dbReference type="Pfam" id="PF16508"/>
    </source>
</evidence>
<organism evidence="3 4">
    <name type="scientific">Acrasis kona</name>
    <dbReference type="NCBI Taxonomy" id="1008807"/>
    <lineage>
        <taxon>Eukaryota</taxon>
        <taxon>Discoba</taxon>
        <taxon>Heterolobosea</taxon>
        <taxon>Tetramitia</taxon>
        <taxon>Eutetramitia</taxon>
        <taxon>Acrasidae</taxon>
        <taxon>Acrasis</taxon>
    </lineage>
</organism>
<dbReference type="InterPro" id="IPR032429">
    <property type="entry name" value="Nibrin_BRCT2"/>
</dbReference>
<feature type="compositionally biased region" description="Basic and acidic residues" evidence="1">
    <location>
        <begin position="355"/>
        <end position="364"/>
    </location>
</feature>
<evidence type="ECO:0000313" key="4">
    <source>
        <dbReference type="Proteomes" id="UP001431209"/>
    </source>
</evidence>
<feature type="region of interest" description="Disordered" evidence="1">
    <location>
        <begin position="140"/>
        <end position="365"/>
    </location>
</feature>
<reference evidence="3 4" key="1">
    <citation type="submission" date="2024-03" db="EMBL/GenBank/DDBJ databases">
        <title>The Acrasis kona genome and developmental transcriptomes reveal deep origins of eukaryotic multicellular pathways.</title>
        <authorList>
            <person name="Sheikh S."/>
            <person name="Fu C.-J."/>
            <person name="Brown M.W."/>
            <person name="Baldauf S.L."/>
        </authorList>
    </citation>
    <scope>NUCLEOTIDE SEQUENCE [LARGE SCALE GENOMIC DNA]</scope>
    <source>
        <strain evidence="3 4">ATCC MYA-3509</strain>
    </source>
</reference>
<evidence type="ECO:0000256" key="1">
    <source>
        <dbReference type="SAM" id="MobiDB-lite"/>
    </source>
</evidence>
<feature type="compositionally biased region" description="Acidic residues" evidence="1">
    <location>
        <begin position="443"/>
        <end position="470"/>
    </location>
</feature>
<dbReference type="PANTHER" id="PTHR12162">
    <property type="entry name" value="NIBRIN-RELATED"/>
    <property type="match status" value="1"/>
</dbReference>
<dbReference type="Pfam" id="PF16508">
    <property type="entry name" value="NIBRIN_BRCT_II"/>
    <property type="match status" value="1"/>
</dbReference>
<feature type="compositionally biased region" description="Polar residues" evidence="1">
    <location>
        <begin position="1"/>
        <end position="14"/>
    </location>
</feature>
<sequence length="483" mass="55567">MTTRDASTNPQSALPQEEKYQPQTLPASWKDLYISNVPPSLAVNLRRKNIFDNITFMFCDADLTKRNKEMIETGGGKVFDASRADINQSFLDSHRSHVLVGSDKAQTNLTKLKEIGYTAIDEKSILKSIFHADTEIIIKKPPPATLTSPNPTAQKTTKSTKTSLFDNIGSDSDSDDDISMTKTEAQDNNPIILKKEDQDSKKQEEEKKKQLEQQKQEEERRKKQKQEEEKRRKEIEEEEEKKRQEERKREEKKKQEEEKKKQLEQKREAEERNKEKVKKEDDESQIIAPSLIFDNSVSKQDSQDESQQPSQTVIKSRRKIKPKAAPVKVAEKAVESKKRSREDSQEDESEPSTPKQEHKTEEPKINVMFEDLIYVKDEAEVSNPTSSNTVTGYNAKKFKKVPVGVSAVHFIDSQKESIESSVESSERDQTKEEINMTVMQSMEVDDDEEKNQDDVFDVDNDDDDDEDDQLDLMANVDTKKKKK</sequence>
<keyword evidence="4" id="KW-1185">Reference proteome</keyword>
<protein>
    <recommendedName>
        <fullName evidence="2">Nibrin second BRCT domain-containing protein</fullName>
    </recommendedName>
</protein>
<dbReference type="AlphaFoldDB" id="A0AAW2ZA77"/>
<feature type="region of interest" description="Disordered" evidence="1">
    <location>
        <begin position="1"/>
        <end position="21"/>
    </location>
</feature>
<dbReference type="EMBL" id="JAOPGA020001206">
    <property type="protein sequence ID" value="KAL0486193.1"/>
    <property type="molecule type" value="Genomic_DNA"/>
</dbReference>
<accession>A0AAW2ZA77</accession>
<dbReference type="GO" id="GO:0007095">
    <property type="term" value="P:mitotic G2 DNA damage checkpoint signaling"/>
    <property type="evidence" value="ECO:0007669"/>
    <property type="project" value="InterPro"/>
</dbReference>
<dbReference type="Gene3D" id="3.40.50.10980">
    <property type="entry name" value="Nibrin, BRCT2 domain"/>
    <property type="match status" value="1"/>
</dbReference>
<feature type="compositionally biased region" description="Basic and acidic residues" evidence="1">
    <location>
        <begin position="329"/>
        <end position="343"/>
    </location>
</feature>
<dbReference type="PANTHER" id="PTHR12162:SF0">
    <property type="entry name" value="NIBRIN"/>
    <property type="match status" value="1"/>
</dbReference>
<dbReference type="InterPro" id="IPR040227">
    <property type="entry name" value="Nibrin-rel"/>
</dbReference>
<feature type="domain" description="Nibrin second BRCT" evidence="2">
    <location>
        <begin position="46"/>
        <end position="137"/>
    </location>
</feature>
<comment type="caution">
    <text evidence="3">The sequence shown here is derived from an EMBL/GenBank/DDBJ whole genome shotgun (WGS) entry which is preliminary data.</text>
</comment>
<proteinExistence type="predicted"/>
<feature type="region of interest" description="Disordered" evidence="1">
    <location>
        <begin position="414"/>
        <end position="483"/>
    </location>
</feature>
<feature type="compositionally biased region" description="Basic and acidic residues" evidence="1">
    <location>
        <begin position="193"/>
        <end position="281"/>
    </location>
</feature>
<evidence type="ECO:0000313" key="3">
    <source>
        <dbReference type="EMBL" id="KAL0486193.1"/>
    </source>
</evidence>
<dbReference type="GO" id="GO:0003684">
    <property type="term" value="F:damaged DNA binding"/>
    <property type="evidence" value="ECO:0007669"/>
    <property type="project" value="TreeGrafter"/>
</dbReference>
<name>A0AAW2ZA77_9EUKA</name>
<feature type="compositionally biased region" description="Polar residues" evidence="1">
    <location>
        <begin position="180"/>
        <end position="189"/>
    </location>
</feature>